<organism evidence="1 2">
    <name type="scientific">Methanogenium marinum</name>
    <dbReference type="NCBI Taxonomy" id="348610"/>
    <lineage>
        <taxon>Archaea</taxon>
        <taxon>Methanobacteriati</taxon>
        <taxon>Methanobacteriota</taxon>
        <taxon>Stenosarchaea group</taxon>
        <taxon>Methanomicrobia</taxon>
        <taxon>Methanomicrobiales</taxon>
        <taxon>Methanomicrobiaceae</taxon>
        <taxon>Methanogenium</taxon>
    </lineage>
</organism>
<dbReference type="Proteomes" id="UP001143747">
    <property type="component" value="Unassembled WGS sequence"/>
</dbReference>
<proteinExistence type="predicted"/>
<accession>A0A9Q4KPT4</accession>
<gene>
    <name evidence="1" type="ORF">L0665_05480</name>
</gene>
<dbReference type="PANTHER" id="PTHR43393:SF3">
    <property type="entry name" value="LYSINE DECARBOXYLASE-LIKE PROTEIN"/>
    <property type="match status" value="1"/>
</dbReference>
<comment type="caution">
    <text evidence="1">The sequence shown here is derived from an EMBL/GenBank/DDBJ whole genome shotgun (WGS) entry which is preliminary data.</text>
</comment>
<dbReference type="NCBIfam" id="TIGR00725">
    <property type="entry name" value="TIGR00725 family protein"/>
    <property type="match status" value="1"/>
</dbReference>
<dbReference type="AlphaFoldDB" id="A0A9Q4KPT4"/>
<evidence type="ECO:0000313" key="2">
    <source>
        <dbReference type="Proteomes" id="UP001143747"/>
    </source>
</evidence>
<dbReference type="Gene3D" id="3.40.50.450">
    <property type="match status" value="1"/>
</dbReference>
<protein>
    <submittedName>
        <fullName evidence="1">TIGR00725 family protein</fullName>
    </submittedName>
</protein>
<reference evidence="1" key="1">
    <citation type="submission" date="2022-01" db="EMBL/GenBank/DDBJ databases">
        <title>Draft genome of Methanogenium marinum DSM 15558.</title>
        <authorList>
            <person name="Chen S.-C."/>
            <person name="You Y.-T."/>
        </authorList>
    </citation>
    <scope>NUCLEOTIDE SEQUENCE</scope>
    <source>
        <strain evidence="1">DSM 15558</strain>
    </source>
</reference>
<dbReference type="SUPFAM" id="SSF102405">
    <property type="entry name" value="MCP/YpsA-like"/>
    <property type="match status" value="1"/>
</dbReference>
<dbReference type="RefSeq" id="WP_274924698.1">
    <property type="nucleotide sequence ID" value="NZ_JAKELO010000002.1"/>
</dbReference>
<sequence length="169" mass="16636">MDEMPPLQIAVIGAASCDDETGRVAEDTGRLIARAGATLICGGRGGVMEAACRGAVGAGGVTVGILPGDVCEANPFCTVTIPTGLGIARNAVVVSAAGGVIAVGGAYGTLSEIAIALKLGRPVYGIHTWEIPGVVSCGCAKEAVIRAVRAAGAGKGTIAGYAVERGECR</sequence>
<dbReference type="InterPro" id="IPR041164">
    <property type="entry name" value="LDcluster4"/>
</dbReference>
<dbReference type="GO" id="GO:0005829">
    <property type="term" value="C:cytosol"/>
    <property type="evidence" value="ECO:0007669"/>
    <property type="project" value="TreeGrafter"/>
</dbReference>
<dbReference type="PANTHER" id="PTHR43393">
    <property type="entry name" value="CYTOKININ RIBOSIDE 5'-MONOPHOSPHATE PHOSPHORIBOHYDROLASE"/>
    <property type="match status" value="1"/>
</dbReference>
<keyword evidence="2" id="KW-1185">Reference proteome</keyword>
<dbReference type="Pfam" id="PF18306">
    <property type="entry name" value="LDcluster4"/>
    <property type="match status" value="1"/>
</dbReference>
<dbReference type="EMBL" id="JAKELO010000002">
    <property type="protein sequence ID" value="MDE4908060.1"/>
    <property type="molecule type" value="Genomic_DNA"/>
</dbReference>
<evidence type="ECO:0000313" key="1">
    <source>
        <dbReference type="EMBL" id="MDE4908060.1"/>
    </source>
</evidence>
<dbReference type="InterPro" id="IPR005268">
    <property type="entry name" value="CHP00725"/>
</dbReference>
<name>A0A9Q4KPT4_9EURY</name>
<dbReference type="InterPro" id="IPR052341">
    <property type="entry name" value="LOG_family_nucleotidases"/>
</dbReference>